<feature type="domain" description="Endonuclease NucS N-terminal PH-like" evidence="7">
    <location>
        <begin position="2"/>
        <end position="96"/>
    </location>
</feature>
<dbReference type="EMBL" id="CP114014">
    <property type="protein sequence ID" value="XAY03673.1"/>
    <property type="molecule type" value="Genomic_DNA"/>
</dbReference>
<keyword evidence="2" id="KW-0540">Nuclease</keyword>
<name>A0AAU7APR1_9ACTN</name>
<evidence type="ECO:0000259" key="6">
    <source>
        <dbReference type="Pfam" id="PF01939"/>
    </source>
</evidence>
<dbReference type="InterPro" id="IPR002793">
    <property type="entry name" value="Endonuclease_NucS"/>
</dbReference>
<evidence type="ECO:0000256" key="2">
    <source>
        <dbReference type="ARBA" id="ARBA00022722"/>
    </source>
</evidence>
<dbReference type="CDD" id="cd22341">
    <property type="entry name" value="NucS-like"/>
    <property type="match status" value="1"/>
</dbReference>
<feature type="domain" description="Endonuclease NucS C-terminal" evidence="6">
    <location>
        <begin position="106"/>
        <end position="211"/>
    </location>
</feature>
<dbReference type="PANTHER" id="PTHR38814">
    <property type="entry name" value="ENDONUCLEASE NUCS"/>
    <property type="match status" value="1"/>
</dbReference>
<dbReference type="RefSeq" id="WP_354700227.1">
    <property type="nucleotide sequence ID" value="NZ_CP114014.1"/>
</dbReference>
<dbReference type="InterPro" id="IPR049173">
    <property type="entry name" value="NucS_N_sf"/>
</dbReference>
<protein>
    <submittedName>
        <fullName evidence="8">Endonuclease NucS</fullName>
        <ecNumber evidence="8">3.1.-.-</ecNumber>
    </submittedName>
</protein>
<dbReference type="GO" id="GO:0003677">
    <property type="term" value="F:DNA binding"/>
    <property type="evidence" value="ECO:0007669"/>
    <property type="project" value="UniProtKB-KW"/>
</dbReference>
<evidence type="ECO:0000313" key="8">
    <source>
        <dbReference type="EMBL" id="XAY03673.1"/>
    </source>
</evidence>
<dbReference type="InterPro" id="IPR048301">
    <property type="entry name" value="NucS_C"/>
</dbReference>
<dbReference type="InterPro" id="IPR048302">
    <property type="entry name" value="NucS_N"/>
</dbReference>
<dbReference type="Pfam" id="PF01939">
    <property type="entry name" value="NucS_C"/>
    <property type="match status" value="1"/>
</dbReference>
<dbReference type="Gene3D" id="2.70.180.20">
    <property type="match status" value="1"/>
</dbReference>
<dbReference type="GO" id="GO:0016787">
    <property type="term" value="F:hydrolase activity"/>
    <property type="evidence" value="ECO:0007669"/>
    <property type="project" value="UniProtKB-KW"/>
</dbReference>
<keyword evidence="5" id="KW-0238">DNA-binding</keyword>
<dbReference type="NCBIfam" id="NF002876">
    <property type="entry name" value="PRK03298.1"/>
    <property type="match status" value="1"/>
</dbReference>
<evidence type="ECO:0000256" key="5">
    <source>
        <dbReference type="ARBA" id="ARBA00023125"/>
    </source>
</evidence>
<reference evidence="8" key="1">
    <citation type="submission" date="2022-12" db="EMBL/GenBank/DDBJ databases">
        <title>Paraconexibacter alkalitolerans sp. nov. and Baekduia alba sp. nov., isolated from soil and emended description of the genera Paraconexibacter (Chun et al., 2020) and Baekduia (An et al., 2020).</title>
        <authorList>
            <person name="Vieira S."/>
            <person name="Huber K.J."/>
            <person name="Geppert A."/>
            <person name="Wolf J."/>
            <person name="Neumann-Schaal M."/>
            <person name="Muesken M."/>
            <person name="Overmann J."/>
        </authorList>
    </citation>
    <scope>NUCLEOTIDE SEQUENCE</scope>
    <source>
        <strain evidence="8">AEG42_29</strain>
    </source>
</reference>
<dbReference type="Gene3D" id="3.40.1350.10">
    <property type="match status" value="1"/>
</dbReference>
<dbReference type="GO" id="GO:0004519">
    <property type="term" value="F:endonuclease activity"/>
    <property type="evidence" value="ECO:0007669"/>
    <property type="project" value="UniProtKB-KW"/>
</dbReference>
<dbReference type="KEGG" id="parq:DSM112329_00493"/>
<sequence>MRLLVARCEVEYTGRLTTHLPEAVRLIMMHANGGISIWHDGGSSVKPQNWMTPPTAIEFEGDPLEAIVVRKFAGKTEDRLDIRISEIVSDVTHDMGEAALLEKDGVEKHLQELLAAQPHWCGDGFRLVRREWPTDIGPVDLMCRDEADGWIAVEIKRVATIDAVEQLTRYLDFIRRDPAMAECVGVLAAQQIKPQARTLAESRGLRCVEVDLAVLRGEREPELTLFVA</sequence>
<dbReference type="AlphaFoldDB" id="A0AAU7APR1"/>
<dbReference type="Pfam" id="PF21003">
    <property type="entry name" value="NucS_N"/>
    <property type="match status" value="1"/>
</dbReference>
<proteinExistence type="predicted"/>
<evidence type="ECO:0000256" key="3">
    <source>
        <dbReference type="ARBA" id="ARBA00022759"/>
    </source>
</evidence>
<dbReference type="PANTHER" id="PTHR38814:SF1">
    <property type="entry name" value="ENDONUCLEASE NUCS"/>
    <property type="match status" value="1"/>
</dbReference>
<organism evidence="8">
    <name type="scientific">Paraconexibacter sp. AEG42_29</name>
    <dbReference type="NCBI Taxonomy" id="2997339"/>
    <lineage>
        <taxon>Bacteria</taxon>
        <taxon>Bacillati</taxon>
        <taxon>Actinomycetota</taxon>
        <taxon>Thermoleophilia</taxon>
        <taxon>Solirubrobacterales</taxon>
        <taxon>Paraconexibacteraceae</taxon>
        <taxon>Paraconexibacter</taxon>
    </lineage>
</organism>
<dbReference type="InterPro" id="IPR011856">
    <property type="entry name" value="tRNA_endonuc-like_dom_sf"/>
</dbReference>
<evidence type="ECO:0000259" key="7">
    <source>
        <dbReference type="Pfam" id="PF21003"/>
    </source>
</evidence>
<evidence type="ECO:0000256" key="4">
    <source>
        <dbReference type="ARBA" id="ARBA00022801"/>
    </source>
</evidence>
<accession>A0AAU7APR1</accession>
<keyword evidence="1" id="KW-0963">Cytoplasm</keyword>
<gene>
    <name evidence="8" type="primary">nucS_2</name>
    <name evidence="8" type="ORF">DSM112329_00493</name>
</gene>
<keyword evidence="4 8" id="KW-0378">Hydrolase</keyword>
<dbReference type="EC" id="3.1.-.-" evidence="8"/>
<keyword evidence="3 8" id="KW-0255">Endonuclease</keyword>
<evidence type="ECO:0000256" key="1">
    <source>
        <dbReference type="ARBA" id="ARBA00022490"/>
    </source>
</evidence>